<dbReference type="Pfam" id="PF00149">
    <property type="entry name" value="Metallophos"/>
    <property type="match status" value="1"/>
</dbReference>
<reference evidence="2" key="1">
    <citation type="submission" date="2015-11" db="EMBL/GenBank/DDBJ databases">
        <title>De novo transcriptome assembly of four potential Pierce s Disease insect vectors from Arizona vineyards.</title>
        <authorList>
            <person name="Tassone E.E."/>
        </authorList>
    </citation>
    <scope>NUCLEOTIDE SEQUENCE</scope>
</reference>
<evidence type="ECO:0000259" key="1">
    <source>
        <dbReference type="Pfam" id="PF00149"/>
    </source>
</evidence>
<dbReference type="InterPro" id="IPR051918">
    <property type="entry name" value="STPP_CPPED1"/>
</dbReference>
<accession>A0A1B6JPN0</accession>
<dbReference type="Gene3D" id="3.60.21.10">
    <property type="match status" value="1"/>
</dbReference>
<feature type="non-terminal residue" evidence="2">
    <location>
        <position position="1"/>
    </location>
</feature>
<feature type="domain" description="Calcineurin-like phosphoesterase" evidence="1">
    <location>
        <begin position="102"/>
        <end position="277"/>
    </location>
</feature>
<name>A0A1B6JPN0_9HEMI</name>
<dbReference type="EMBL" id="GECU01006873">
    <property type="protein sequence ID" value="JAT00834.1"/>
    <property type="molecule type" value="Transcribed_RNA"/>
</dbReference>
<organism evidence="2">
    <name type="scientific">Homalodisca liturata</name>
    <dbReference type="NCBI Taxonomy" id="320908"/>
    <lineage>
        <taxon>Eukaryota</taxon>
        <taxon>Metazoa</taxon>
        <taxon>Ecdysozoa</taxon>
        <taxon>Arthropoda</taxon>
        <taxon>Hexapoda</taxon>
        <taxon>Insecta</taxon>
        <taxon>Pterygota</taxon>
        <taxon>Neoptera</taxon>
        <taxon>Paraneoptera</taxon>
        <taxon>Hemiptera</taxon>
        <taxon>Auchenorrhyncha</taxon>
        <taxon>Membracoidea</taxon>
        <taxon>Cicadellidae</taxon>
        <taxon>Cicadellinae</taxon>
        <taxon>Proconiini</taxon>
        <taxon>Homalodisca</taxon>
    </lineage>
</organism>
<evidence type="ECO:0000313" key="2">
    <source>
        <dbReference type="EMBL" id="JAT00834.1"/>
    </source>
</evidence>
<dbReference type="InterPro" id="IPR029052">
    <property type="entry name" value="Metallo-depent_PP-like"/>
</dbReference>
<sequence>RTEDLSVRRQTSVLLSVLVVVLSGSRLVSESRIELNMSWTVKGVNRTHTDFPFDQNKEWKEPFIFVQGADTQLGMFQDFEEITTEPKWAQEIALAELAVQKVNQMKPRPKFYVICGDLCHAFYDKSPEERAAQDADFKRIFSKVDPSIAVVCVCGNHDVGDKPTVEIIDKYKSNYGDDYFSFYAGGVFFICINSQLYHSTSAPEENEAHDKWLNTQLDIARGLEVPSIMFQHVPWFHTDPERTVEDYFEIDYTIRKKMLDKLVDAGVKYVFCGHLHKNGGGKYKQLECVVTTAIGKQLGTDLSGMRVVKVYKDRVEHQYYPLSEIPAEITL</sequence>
<dbReference type="PANTHER" id="PTHR43143">
    <property type="entry name" value="METALLOPHOSPHOESTERASE, CALCINEURIN SUPERFAMILY"/>
    <property type="match status" value="1"/>
</dbReference>
<gene>
    <name evidence="2" type="ORF">g.34775</name>
</gene>
<protein>
    <recommendedName>
        <fullName evidence="1">Calcineurin-like phosphoesterase domain-containing protein</fullName>
    </recommendedName>
</protein>
<proteinExistence type="predicted"/>
<dbReference type="InterPro" id="IPR004843">
    <property type="entry name" value="Calcineurin-like_PHP"/>
</dbReference>
<dbReference type="PANTHER" id="PTHR43143:SF1">
    <property type="entry name" value="SERINE_THREONINE-PROTEIN PHOSPHATASE CPPED1"/>
    <property type="match status" value="1"/>
</dbReference>
<dbReference type="SUPFAM" id="SSF56300">
    <property type="entry name" value="Metallo-dependent phosphatases"/>
    <property type="match status" value="1"/>
</dbReference>
<dbReference type="GO" id="GO:0016787">
    <property type="term" value="F:hydrolase activity"/>
    <property type="evidence" value="ECO:0007669"/>
    <property type="project" value="InterPro"/>
</dbReference>
<dbReference type="AlphaFoldDB" id="A0A1B6JPN0"/>